<dbReference type="Pfam" id="PF15413">
    <property type="entry name" value="PH_11"/>
    <property type="match status" value="1"/>
</dbReference>
<proteinExistence type="predicted"/>
<evidence type="ECO:0000256" key="3">
    <source>
        <dbReference type="ARBA" id="ARBA00022692"/>
    </source>
</evidence>
<keyword evidence="3" id="KW-0812">Transmembrane</keyword>
<accession>A0A3N4LFI2</accession>
<feature type="compositionally biased region" description="Polar residues" evidence="9">
    <location>
        <begin position="564"/>
        <end position="574"/>
    </location>
</feature>
<evidence type="ECO:0000313" key="12">
    <source>
        <dbReference type="Proteomes" id="UP000267821"/>
    </source>
</evidence>
<feature type="compositionally biased region" description="Polar residues" evidence="9">
    <location>
        <begin position="521"/>
        <end position="530"/>
    </location>
</feature>
<evidence type="ECO:0000256" key="7">
    <source>
        <dbReference type="ARBA" id="ARBA00023121"/>
    </source>
</evidence>
<dbReference type="InterPro" id="IPR031468">
    <property type="entry name" value="SMP_LBD"/>
</dbReference>
<dbReference type="PROSITE" id="PS51847">
    <property type="entry name" value="SMP"/>
    <property type="match status" value="1"/>
</dbReference>
<keyword evidence="5" id="KW-1133">Transmembrane helix</keyword>
<dbReference type="AlphaFoldDB" id="A0A3N4LFI2"/>
<keyword evidence="2" id="KW-0813">Transport</keyword>
<dbReference type="CDD" id="cd21675">
    <property type="entry name" value="SMP_TEX2"/>
    <property type="match status" value="1"/>
</dbReference>
<evidence type="ECO:0000259" key="10">
    <source>
        <dbReference type="PROSITE" id="PS51847"/>
    </source>
</evidence>
<evidence type="ECO:0000256" key="9">
    <source>
        <dbReference type="SAM" id="MobiDB-lite"/>
    </source>
</evidence>
<keyword evidence="12" id="KW-1185">Reference proteome</keyword>
<evidence type="ECO:0000256" key="4">
    <source>
        <dbReference type="ARBA" id="ARBA00022824"/>
    </source>
</evidence>
<dbReference type="STRING" id="1051890.A0A3N4LFI2"/>
<evidence type="ECO:0000256" key="8">
    <source>
        <dbReference type="ARBA" id="ARBA00023136"/>
    </source>
</evidence>
<evidence type="ECO:0000256" key="5">
    <source>
        <dbReference type="ARBA" id="ARBA00022989"/>
    </source>
</evidence>
<feature type="compositionally biased region" description="Low complexity" evidence="9">
    <location>
        <begin position="537"/>
        <end position="551"/>
    </location>
</feature>
<evidence type="ECO:0000256" key="1">
    <source>
        <dbReference type="ARBA" id="ARBA00004586"/>
    </source>
</evidence>
<feature type="domain" description="SMP-LTD" evidence="10">
    <location>
        <begin position="276"/>
        <end position="467"/>
    </location>
</feature>
<dbReference type="Proteomes" id="UP000267821">
    <property type="component" value="Unassembled WGS sequence"/>
</dbReference>
<dbReference type="InParanoid" id="A0A3N4LFI2"/>
<dbReference type="OrthoDB" id="26740at2759"/>
<dbReference type="GO" id="GO:1990456">
    <property type="term" value="P:mitochondrion-endoplasmic reticulum membrane tethering"/>
    <property type="evidence" value="ECO:0007669"/>
    <property type="project" value="TreeGrafter"/>
</dbReference>
<dbReference type="PANTHER" id="PTHR13466">
    <property type="entry name" value="TEX2 PROTEIN-RELATED"/>
    <property type="match status" value="1"/>
</dbReference>
<keyword evidence="4" id="KW-0256">Endoplasmic reticulum</keyword>
<protein>
    <recommendedName>
        <fullName evidence="10">SMP-LTD domain-containing protein</fullName>
    </recommendedName>
</protein>
<name>A0A3N4LFI2_9PEZI</name>
<dbReference type="GO" id="GO:0005789">
    <property type="term" value="C:endoplasmic reticulum membrane"/>
    <property type="evidence" value="ECO:0007669"/>
    <property type="project" value="UniProtKB-SubCell"/>
</dbReference>
<dbReference type="PANTHER" id="PTHR13466:SF19">
    <property type="entry name" value="NUCLEUS-VACUOLE JUNCTION PROTEIN 2"/>
    <property type="match status" value="1"/>
</dbReference>
<organism evidence="11 12">
    <name type="scientific">Terfezia boudieri ATCC MYA-4762</name>
    <dbReference type="NCBI Taxonomy" id="1051890"/>
    <lineage>
        <taxon>Eukaryota</taxon>
        <taxon>Fungi</taxon>
        <taxon>Dikarya</taxon>
        <taxon>Ascomycota</taxon>
        <taxon>Pezizomycotina</taxon>
        <taxon>Pezizomycetes</taxon>
        <taxon>Pezizales</taxon>
        <taxon>Pezizaceae</taxon>
        <taxon>Terfezia</taxon>
    </lineage>
</organism>
<reference evidence="11 12" key="1">
    <citation type="journal article" date="2018" name="Nat. Ecol. Evol.">
        <title>Pezizomycetes genomes reveal the molecular basis of ectomycorrhizal truffle lifestyle.</title>
        <authorList>
            <person name="Murat C."/>
            <person name="Payen T."/>
            <person name="Noel B."/>
            <person name="Kuo A."/>
            <person name="Morin E."/>
            <person name="Chen J."/>
            <person name="Kohler A."/>
            <person name="Krizsan K."/>
            <person name="Balestrini R."/>
            <person name="Da Silva C."/>
            <person name="Montanini B."/>
            <person name="Hainaut M."/>
            <person name="Levati E."/>
            <person name="Barry K.W."/>
            <person name="Belfiori B."/>
            <person name="Cichocki N."/>
            <person name="Clum A."/>
            <person name="Dockter R.B."/>
            <person name="Fauchery L."/>
            <person name="Guy J."/>
            <person name="Iotti M."/>
            <person name="Le Tacon F."/>
            <person name="Lindquist E.A."/>
            <person name="Lipzen A."/>
            <person name="Malagnac F."/>
            <person name="Mello A."/>
            <person name="Molinier V."/>
            <person name="Miyauchi S."/>
            <person name="Poulain J."/>
            <person name="Riccioni C."/>
            <person name="Rubini A."/>
            <person name="Sitrit Y."/>
            <person name="Splivallo R."/>
            <person name="Traeger S."/>
            <person name="Wang M."/>
            <person name="Zifcakova L."/>
            <person name="Wipf D."/>
            <person name="Zambonelli A."/>
            <person name="Paolocci F."/>
            <person name="Nowrousian M."/>
            <person name="Ottonello S."/>
            <person name="Baldrian P."/>
            <person name="Spatafora J.W."/>
            <person name="Henrissat B."/>
            <person name="Nagy L.G."/>
            <person name="Aury J.M."/>
            <person name="Wincker P."/>
            <person name="Grigoriev I.V."/>
            <person name="Bonfante P."/>
            <person name="Martin F.M."/>
        </authorList>
    </citation>
    <scope>NUCLEOTIDE SEQUENCE [LARGE SCALE GENOMIC DNA]</scope>
    <source>
        <strain evidence="11 12">ATCC MYA-4762</strain>
    </source>
</reference>
<comment type="subcellular location">
    <subcellularLocation>
        <location evidence="1">Endoplasmic reticulum membrane</location>
    </subcellularLocation>
</comment>
<keyword evidence="8" id="KW-0472">Membrane</keyword>
<evidence type="ECO:0000256" key="2">
    <source>
        <dbReference type="ARBA" id="ARBA00022448"/>
    </source>
</evidence>
<dbReference type="EMBL" id="ML121589">
    <property type="protein sequence ID" value="RPB19441.1"/>
    <property type="molecule type" value="Genomic_DNA"/>
</dbReference>
<dbReference type="FunCoup" id="A0A3N4LFI2">
    <property type="interactions" value="18"/>
</dbReference>
<dbReference type="GO" id="GO:0008289">
    <property type="term" value="F:lipid binding"/>
    <property type="evidence" value="ECO:0007669"/>
    <property type="project" value="UniProtKB-KW"/>
</dbReference>
<dbReference type="GO" id="GO:0015914">
    <property type="term" value="P:phospholipid transport"/>
    <property type="evidence" value="ECO:0007669"/>
    <property type="project" value="TreeGrafter"/>
</dbReference>
<evidence type="ECO:0000313" key="11">
    <source>
        <dbReference type="EMBL" id="RPB19441.1"/>
    </source>
</evidence>
<dbReference type="GO" id="GO:0032865">
    <property type="term" value="C:ERMES complex"/>
    <property type="evidence" value="ECO:0007669"/>
    <property type="project" value="TreeGrafter"/>
</dbReference>
<evidence type="ECO:0000256" key="6">
    <source>
        <dbReference type="ARBA" id="ARBA00023055"/>
    </source>
</evidence>
<gene>
    <name evidence="11" type="ORF">L211DRAFT_635892</name>
</gene>
<keyword evidence="7" id="KW-0446">Lipid-binding</keyword>
<dbReference type="SUPFAM" id="SSF50729">
    <property type="entry name" value="PH domain-like"/>
    <property type="match status" value="1"/>
</dbReference>
<feature type="region of interest" description="Disordered" evidence="9">
    <location>
        <begin position="499"/>
        <end position="587"/>
    </location>
</feature>
<keyword evidence="6" id="KW-0445">Lipid transport</keyword>
<sequence>MGFLAFLVIYVFGGLTFLPLLAAASITFFYHTLPVVHKQESLITSADEAADIVKTNDEKTLDRLKSEQDDAAGYFAVTREWTPGGINGKPPERITPMGATSIKGEEPSQSMYQTVVGSIFNRKGNGGKGDANGAPKKKRAANVFYVVLRHGHLMLYDDSEQLQVRHVISLSHHSVSIYGGGEKIPEGELYIRRNAICLTRRDVEPALNIDLASLSKPFYLFSENCSEKEDFYFALLRCQERASEDDSTMEPTPPSPLGFNPSHLRLLVQTLYSSEEQYQTKWINAILGRLFLTLYKTPDLERFFKNKIDKKIARVKKPTFLSDVVIQKVDVGESAPFITNPKLRELNVNGETIVEANVSYTGGFNIEIFTAARVDLGTRFKTREVDLRLAAVLKRLEGKILVRIKPPPSNRIWVAFETMPKMELSIEPIISQRSITYGPILRLIENRVREVIEETLVYPHFDDLPFTDTINQTYRGGIWRQPKPSTTEPLASQPALSAENIDNESAIDGSVTGPPDAKSLSMPNLASLSSDGKKQASSSISVTDMSSDTSSGLTHRAHRKPKSMRTSSFTQLTVPQPLVSTEARSHR</sequence>